<dbReference type="RefSeq" id="WP_071545529.1">
    <property type="nucleotide sequence ID" value="NZ_LKAQ01000004.1"/>
</dbReference>
<dbReference type="Pfam" id="PF00682">
    <property type="entry name" value="HMGL-like"/>
    <property type="match status" value="1"/>
</dbReference>
<name>A0A1J5MVP9_9BACT</name>
<dbReference type="EC" id="4.1.3.39" evidence="3"/>
<evidence type="ECO:0000256" key="1">
    <source>
        <dbReference type="ARBA" id="ARBA00023211"/>
    </source>
</evidence>
<organism evidence="3 4">
    <name type="scientific">Pseudodesulfovibrio hydrargyri</name>
    <dbReference type="NCBI Taxonomy" id="2125990"/>
    <lineage>
        <taxon>Bacteria</taxon>
        <taxon>Pseudomonadati</taxon>
        <taxon>Thermodesulfobacteriota</taxon>
        <taxon>Desulfovibrionia</taxon>
        <taxon>Desulfovibrionales</taxon>
        <taxon>Desulfovibrionaceae</taxon>
    </lineage>
</organism>
<dbReference type="InterPro" id="IPR013785">
    <property type="entry name" value="Aldolase_TIM"/>
</dbReference>
<dbReference type="PROSITE" id="PS50991">
    <property type="entry name" value="PYR_CT"/>
    <property type="match status" value="1"/>
</dbReference>
<reference evidence="3 4" key="1">
    <citation type="submission" date="2015-09" db="EMBL/GenBank/DDBJ databases">
        <title>Genome of Desulfovibrio dechloracetivorans BerOc1, a mercury methylating strain isolated from highly hydrocarbons and metals contaminated coastal sediments.</title>
        <authorList>
            <person name="Goni Urriza M."/>
            <person name="Gassie C."/>
            <person name="Bouchez O."/>
            <person name="Klopp C."/>
            <person name="Ranchou-Peyruse A."/>
            <person name="Remy G."/>
        </authorList>
    </citation>
    <scope>NUCLEOTIDE SEQUENCE [LARGE SCALE GENOMIC DNA]</scope>
    <source>
        <strain evidence="3 4">BerOc1</strain>
    </source>
</reference>
<dbReference type="Proteomes" id="UP000181901">
    <property type="component" value="Unassembled WGS sequence"/>
</dbReference>
<dbReference type="NCBIfam" id="NF006049">
    <property type="entry name" value="PRK08195.1"/>
    <property type="match status" value="1"/>
</dbReference>
<feature type="domain" description="Pyruvate carboxyltransferase" evidence="2">
    <location>
        <begin position="9"/>
        <end position="259"/>
    </location>
</feature>
<dbReference type="OrthoDB" id="9803573at2"/>
<proteinExistence type="predicted"/>
<dbReference type="GO" id="GO:0003852">
    <property type="term" value="F:2-isopropylmalate synthase activity"/>
    <property type="evidence" value="ECO:0007669"/>
    <property type="project" value="TreeGrafter"/>
</dbReference>
<dbReference type="SUPFAM" id="SSF51569">
    <property type="entry name" value="Aldolase"/>
    <property type="match status" value="1"/>
</dbReference>
<evidence type="ECO:0000313" key="4">
    <source>
        <dbReference type="Proteomes" id="UP000181901"/>
    </source>
</evidence>
<dbReference type="PANTHER" id="PTHR10277">
    <property type="entry name" value="HOMOCITRATE SYNTHASE-RELATED"/>
    <property type="match status" value="1"/>
</dbReference>
<comment type="caution">
    <text evidence="3">The sequence shown here is derived from an EMBL/GenBank/DDBJ whole genome shotgun (WGS) entry which is preliminary data.</text>
</comment>
<dbReference type="AlphaFoldDB" id="A0A1J5MVP9"/>
<dbReference type="GO" id="GO:0009098">
    <property type="term" value="P:L-leucine biosynthetic process"/>
    <property type="evidence" value="ECO:0007669"/>
    <property type="project" value="TreeGrafter"/>
</dbReference>
<gene>
    <name evidence="3" type="ORF">BerOc1_01988</name>
</gene>
<dbReference type="EMBL" id="LKAQ01000004">
    <property type="protein sequence ID" value="OIQ50058.1"/>
    <property type="molecule type" value="Genomic_DNA"/>
</dbReference>
<sequence>MEHADNNSVHLLECTLRDGSYAVDFQFTRSDTALLTGVLAGLGFKYIEIGHGLGLGAARGGKGLMPDTDADLIAAAAPASGDSLIGMFCIPGLATLDDLRLAADSGLDFVRVGENAPDSENAHQFLEQARKLGLKVAMNFMKSYAVSPEEFGVRARAAREHGAEIIYLVDSVGGMRSKDVAEYIDSAMAQAPGEMGFHGHDNLRLAVSNCLTAFEQGARYLDTTLYGLGRGAGNAPTEALAALFDLEGVDTGVDVVEVLEAAENHMWPLMSRFNVPDIMGTAMGYGQFHSSFFPKVREAAVRHDADPKRLVIAMGRIDPVHLDPDVLEREAAALAGTACGDRNQKLVSFGDDTFAGHRINTSAKAVRDLAEALHTTCAKRRNAIPVLEIRPAADPNSKILASEFVKEGPNYVLGRVVIDSVEAGAEVIEACRDKVSMFLFDISPRQGLGPMMRELSERSGHPVYPVDALAARDAFLVSAIESAGGDSVLLWGGDGSLAWKLDGHGIFQQMAWRGANIELPAGVAVIREASELALLAMRPSVVVCREAPGAEQAASMARVLATDGALMDACPAPSEALRDAAGDAYVRLDCRGAYDGLVSSVLGAAGQMSDWRKA</sequence>
<dbReference type="InterPro" id="IPR050073">
    <property type="entry name" value="2-IPM_HCS-like"/>
</dbReference>
<evidence type="ECO:0000259" key="2">
    <source>
        <dbReference type="PROSITE" id="PS50991"/>
    </source>
</evidence>
<keyword evidence="3" id="KW-0456">Lyase</keyword>
<keyword evidence="4" id="KW-1185">Reference proteome</keyword>
<evidence type="ECO:0000313" key="3">
    <source>
        <dbReference type="EMBL" id="OIQ50058.1"/>
    </source>
</evidence>
<dbReference type="InterPro" id="IPR000891">
    <property type="entry name" value="PYR_CT"/>
</dbReference>
<dbReference type="PANTHER" id="PTHR10277:SF9">
    <property type="entry name" value="2-ISOPROPYLMALATE SYNTHASE 1, CHLOROPLASTIC-RELATED"/>
    <property type="match status" value="1"/>
</dbReference>
<dbReference type="Gene3D" id="3.20.20.70">
    <property type="entry name" value="Aldolase class I"/>
    <property type="match status" value="1"/>
</dbReference>
<accession>A0A1J5MVP9</accession>
<protein>
    <submittedName>
        <fullName evidence="3">4-hydroxy-2-oxovalerate aldolase</fullName>
        <ecNumber evidence="3">4.1.3.39</ecNumber>
    </submittedName>
</protein>
<keyword evidence="1" id="KW-0464">Manganese</keyword>
<dbReference type="GO" id="GO:0008701">
    <property type="term" value="F:4-hydroxy-2-oxovalerate aldolase activity"/>
    <property type="evidence" value="ECO:0007669"/>
    <property type="project" value="UniProtKB-EC"/>
</dbReference>